<evidence type="ECO:0000313" key="1">
    <source>
        <dbReference type="EMBL" id="KAI5658089.1"/>
    </source>
</evidence>
<sequence length="593" mass="67677">MPPRIIGGSSRGREDVIDDIEVPLVNLGSRRERRQARKNPNVPNDETTPTSAPTATPVPEMATAFVMITQVVQGQQAMLQEQMRMQTERQPEIGSHTHFEMLKKTHMPTFDGNSDPEQVEKWITKPFLDGKVENGGKCSSCLNDKWPRAFMEDDYLKMLKFEESLRQGIRKLLSAMKSKDYQEAYRRSIRIESETARNGEGHQAEKQKVFEIFLLVSVGKLWEHVFSADKMSTRLEIILIYLNKKINMGVPPLGHREEIMGEPSEGEGEIMAQVTIFRVYHVMGFKGRKILREIFRISKPQIDYALSPSLKSKSESIPSLNSSILSSLSSQYFLQQVFFFLKTKRKAFLRVSCLHQLHGPGFNFKSVVDFASWRPFGDLLEILADLFVENFVDLLENLADLFVDTMVDFFVETWQNSLRFGQTFSWRTWPNLLANLTNLFVDTFEEKKVDHQSKRCFRCNGVGQMVINCPTNRTLVFSEDLNGWIERNEDDFQEGIVYKDESSEDQEITSFEDDEEGCSRNFGREGGQKHSCARELRAAVETSKQQQPHKQKQLNQQLPAEIKQKSEAKIAGAKAGSSNSSAAAEIPTTAEIL</sequence>
<proteinExistence type="predicted"/>
<protein>
    <submittedName>
        <fullName evidence="1">Uncharacterized protein</fullName>
    </submittedName>
</protein>
<comment type="caution">
    <text evidence="1">The sequence shown here is derived from an EMBL/GenBank/DDBJ whole genome shotgun (WGS) entry which is preliminary data.</text>
</comment>
<keyword evidence="2" id="KW-1185">Reference proteome</keyword>
<accession>A0ACC0ABB1</accession>
<evidence type="ECO:0000313" key="2">
    <source>
        <dbReference type="Proteomes" id="UP001060085"/>
    </source>
</evidence>
<organism evidence="1 2">
    <name type="scientific">Catharanthus roseus</name>
    <name type="common">Madagascar periwinkle</name>
    <name type="synonym">Vinca rosea</name>
    <dbReference type="NCBI Taxonomy" id="4058"/>
    <lineage>
        <taxon>Eukaryota</taxon>
        <taxon>Viridiplantae</taxon>
        <taxon>Streptophyta</taxon>
        <taxon>Embryophyta</taxon>
        <taxon>Tracheophyta</taxon>
        <taxon>Spermatophyta</taxon>
        <taxon>Magnoliopsida</taxon>
        <taxon>eudicotyledons</taxon>
        <taxon>Gunneridae</taxon>
        <taxon>Pentapetalae</taxon>
        <taxon>asterids</taxon>
        <taxon>lamiids</taxon>
        <taxon>Gentianales</taxon>
        <taxon>Apocynaceae</taxon>
        <taxon>Rauvolfioideae</taxon>
        <taxon>Vinceae</taxon>
        <taxon>Catharanthinae</taxon>
        <taxon>Catharanthus</taxon>
    </lineage>
</organism>
<dbReference type="Proteomes" id="UP001060085">
    <property type="component" value="Linkage Group LG06"/>
</dbReference>
<dbReference type="EMBL" id="CM044706">
    <property type="protein sequence ID" value="KAI5658089.1"/>
    <property type="molecule type" value="Genomic_DNA"/>
</dbReference>
<name>A0ACC0ABB1_CATRO</name>
<reference evidence="2" key="1">
    <citation type="journal article" date="2023" name="Nat. Plants">
        <title>Single-cell RNA sequencing provides a high-resolution roadmap for understanding the multicellular compartmentation of specialized metabolism.</title>
        <authorList>
            <person name="Sun S."/>
            <person name="Shen X."/>
            <person name="Li Y."/>
            <person name="Li Y."/>
            <person name="Wang S."/>
            <person name="Li R."/>
            <person name="Zhang H."/>
            <person name="Shen G."/>
            <person name="Guo B."/>
            <person name="Wei J."/>
            <person name="Xu J."/>
            <person name="St-Pierre B."/>
            <person name="Chen S."/>
            <person name="Sun C."/>
        </authorList>
    </citation>
    <scope>NUCLEOTIDE SEQUENCE [LARGE SCALE GENOMIC DNA]</scope>
</reference>
<gene>
    <name evidence="1" type="ORF">M9H77_26882</name>
</gene>